<keyword evidence="6 7" id="KW-0472">Membrane</keyword>
<feature type="transmembrane region" description="Helical" evidence="7">
    <location>
        <begin position="63"/>
        <end position="83"/>
    </location>
</feature>
<dbReference type="AlphaFoldDB" id="A0A516G8Q0"/>
<dbReference type="InterPro" id="IPR007341">
    <property type="entry name" value="Transgly_assoc"/>
</dbReference>
<keyword evidence="9" id="KW-1185">Reference proteome</keyword>
<reference evidence="8 9" key="1">
    <citation type="submission" date="2019-07" db="EMBL/GenBank/DDBJ databases">
        <title>complete genome sequencing of Ornithinimicrobium sp. H23M54.</title>
        <authorList>
            <person name="Bae J.-W."/>
            <person name="Lee S.-Y."/>
        </authorList>
    </citation>
    <scope>NUCLEOTIDE SEQUENCE [LARGE SCALE GENOMIC DNA]</scope>
    <source>
        <strain evidence="8 9">H23M54</strain>
    </source>
</reference>
<feature type="transmembrane region" description="Helical" evidence="7">
    <location>
        <begin position="30"/>
        <end position="51"/>
    </location>
</feature>
<evidence type="ECO:0000256" key="4">
    <source>
        <dbReference type="ARBA" id="ARBA00022692"/>
    </source>
</evidence>
<evidence type="ECO:0000313" key="9">
    <source>
        <dbReference type="Proteomes" id="UP000315395"/>
    </source>
</evidence>
<dbReference type="GO" id="GO:0005886">
    <property type="term" value="C:plasma membrane"/>
    <property type="evidence" value="ECO:0007669"/>
    <property type="project" value="UniProtKB-SubCell"/>
</dbReference>
<dbReference type="Proteomes" id="UP000315395">
    <property type="component" value="Chromosome"/>
</dbReference>
<evidence type="ECO:0000256" key="2">
    <source>
        <dbReference type="ARBA" id="ARBA00011006"/>
    </source>
</evidence>
<keyword evidence="3" id="KW-1003">Cell membrane</keyword>
<dbReference type="KEGG" id="orz:FNH13_05700"/>
<evidence type="ECO:0000313" key="8">
    <source>
        <dbReference type="EMBL" id="QDO87906.1"/>
    </source>
</evidence>
<evidence type="ECO:0000256" key="7">
    <source>
        <dbReference type="SAM" id="Phobius"/>
    </source>
</evidence>
<sequence>MIWTIIGALIVGCIIGPLARLILPGKQNISLPMTILIGAVGSVGGSWLYTLLSGNENTKGIDWIAFALGIVVAIVLVLIYGAITGKDDTHKRLR</sequence>
<dbReference type="Pfam" id="PF04226">
    <property type="entry name" value="Transgly_assoc"/>
    <property type="match status" value="1"/>
</dbReference>
<protein>
    <submittedName>
        <fullName evidence="8">GlsB/YeaQ/YmgE family stress response membrane protein</fullName>
    </submittedName>
</protein>
<gene>
    <name evidence="8" type="ORF">FNH13_05700</name>
</gene>
<dbReference type="RefSeq" id="WP_143782581.1">
    <property type="nucleotide sequence ID" value="NZ_CP041616.1"/>
</dbReference>
<dbReference type="EMBL" id="CP041616">
    <property type="protein sequence ID" value="QDO87906.1"/>
    <property type="molecule type" value="Genomic_DNA"/>
</dbReference>
<dbReference type="PANTHER" id="PTHR33884">
    <property type="entry name" value="UPF0410 PROTEIN YMGE"/>
    <property type="match status" value="1"/>
</dbReference>
<keyword evidence="4 7" id="KW-0812">Transmembrane</keyword>
<evidence type="ECO:0000256" key="6">
    <source>
        <dbReference type="ARBA" id="ARBA00023136"/>
    </source>
</evidence>
<proteinExistence type="inferred from homology"/>
<organism evidence="8 9">
    <name type="scientific">Ornithinimicrobium ciconiae</name>
    <dbReference type="NCBI Taxonomy" id="2594265"/>
    <lineage>
        <taxon>Bacteria</taxon>
        <taxon>Bacillati</taxon>
        <taxon>Actinomycetota</taxon>
        <taxon>Actinomycetes</taxon>
        <taxon>Micrococcales</taxon>
        <taxon>Ornithinimicrobiaceae</taxon>
        <taxon>Ornithinimicrobium</taxon>
    </lineage>
</organism>
<dbReference type="OrthoDB" id="5197368at2"/>
<comment type="similarity">
    <text evidence="2">Belongs to the UPF0410 family.</text>
</comment>
<evidence type="ECO:0000256" key="3">
    <source>
        <dbReference type="ARBA" id="ARBA00022475"/>
    </source>
</evidence>
<name>A0A516G8Q0_9MICO</name>
<feature type="transmembrane region" description="Helical" evidence="7">
    <location>
        <begin position="6"/>
        <end position="23"/>
    </location>
</feature>
<evidence type="ECO:0000256" key="5">
    <source>
        <dbReference type="ARBA" id="ARBA00022989"/>
    </source>
</evidence>
<accession>A0A516G8Q0</accession>
<evidence type="ECO:0000256" key="1">
    <source>
        <dbReference type="ARBA" id="ARBA00004651"/>
    </source>
</evidence>
<keyword evidence="5 7" id="KW-1133">Transmembrane helix</keyword>
<dbReference type="PANTHER" id="PTHR33884:SF3">
    <property type="entry name" value="UPF0410 PROTEIN YMGE"/>
    <property type="match status" value="1"/>
</dbReference>
<comment type="subcellular location">
    <subcellularLocation>
        <location evidence="1">Cell membrane</location>
        <topology evidence="1">Multi-pass membrane protein</topology>
    </subcellularLocation>
</comment>